<keyword evidence="7 11" id="KW-0949">S-adenosyl-L-methionine</keyword>
<comment type="function">
    <text evidence="11">Adenosyl-L-methionine (AdoMet)-dependent tRNA (uracil-O(2)-)-methyltransferase.</text>
</comment>
<keyword evidence="14" id="KW-1185">Reference proteome</keyword>
<evidence type="ECO:0000256" key="10">
    <source>
        <dbReference type="PROSITE-ProRule" id="PRU00723"/>
    </source>
</evidence>
<comment type="caution">
    <text evidence="13">The sequence shown here is derived from an EMBL/GenBank/DDBJ whole genome shotgun (WGS) entry which is preliminary data.</text>
</comment>
<proteinExistence type="inferred from homology"/>
<sequence length="587" mass="68525">MNVDNKECWIQIASSEKLGIDRNKFWQAIWIWNIKPNVVNRRLFACEILHCFELFSDPCSSTHFFDINLNCDDILPDHLESTIISRIKDKLNVKECSESDSQKFVTKNYLLIKKLHLRSQKFSDFLEICFINYQENFIVHYPICYSVDLENVPALVFPLMLKFENEKILVNVLPLWKTSTNYDKLHYILLPKLSKWAQNADSINIFEVESDSLKLIPINLYSELYLLWKDKYGQHLVENWTESTDPSKFVYEDIGIAAYLSLLWGNKKVNFVDLGCGNGLLVHILTQEGHNGRGIDIRSRKIWDLYNPPAMLEVGVVSPFGNWKYPEADWVIGNHSDELTPWIPVFAAANSYNCKFFLLPCCAFEFNGKRYQRKNSAVSSYNDYIEYVKTISSQLGFSVKVDRLRIPSTKRICLVGEQRTYTFNSYDNILKEQIEPIFQKYSSTNEGNNFIPRDSVEKVRNCTQIDRSITDKIDKIISEALIKKQLRTMEKKKNTSDIWLEDYSISFKEAVSLLDSQDLKQLKNECGGLKTLLRNNHSVYFIQNGQISFRKPTEKNKTSKWKNRPCWFFHNHPLSCPLPENKCSFIH</sequence>
<gene>
    <name evidence="13" type="ORF">V9T40_002518</name>
</gene>
<dbReference type="InterPro" id="IPR000571">
    <property type="entry name" value="Znf_CCCH"/>
</dbReference>
<evidence type="ECO:0000256" key="4">
    <source>
        <dbReference type="ARBA" id="ARBA00022490"/>
    </source>
</evidence>
<dbReference type="Pfam" id="PF07757">
    <property type="entry name" value="AdoMet_MTase"/>
    <property type="match status" value="1"/>
</dbReference>
<dbReference type="PANTHER" id="PTHR21210">
    <property type="entry name" value="TRNA (URACIL-O(2)-)-METHYLTRANSFERASE-RELATED"/>
    <property type="match status" value="1"/>
</dbReference>
<dbReference type="GO" id="GO:0008270">
    <property type="term" value="F:zinc ion binding"/>
    <property type="evidence" value="ECO:0007669"/>
    <property type="project" value="UniProtKB-KW"/>
</dbReference>
<keyword evidence="5 11" id="KW-0489">Methyltransferase</keyword>
<dbReference type="GO" id="GO:0005737">
    <property type="term" value="C:cytoplasm"/>
    <property type="evidence" value="ECO:0007669"/>
    <property type="project" value="UniProtKB-SubCell"/>
</dbReference>
<dbReference type="GO" id="GO:0141101">
    <property type="term" value="F:tRNA(Ser) (uridine(44)-2'-O-)-methyltransferase activity"/>
    <property type="evidence" value="ECO:0007669"/>
    <property type="project" value="UniProtKB-EC"/>
</dbReference>
<comment type="catalytic activity">
    <reaction evidence="9 11">
        <text>uridine(44) in tRNA(Ser) + S-adenosyl-L-methionine = 2'-O-methyluridine(44) in tRNA(Ser) + S-adenosyl-L-homocysteine + H(+)</text>
        <dbReference type="Rhea" id="RHEA:43100"/>
        <dbReference type="Rhea" id="RHEA-COMP:10339"/>
        <dbReference type="Rhea" id="RHEA-COMP:10340"/>
        <dbReference type="ChEBI" id="CHEBI:15378"/>
        <dbReference type="ChEBI" id="CHEBI:57856"/>
        <dbReference type="ChEBI" id="CHEBI:59789"/>
        <dbReference type="ChEBI" id="CHEBI:65315"/>
        <dbReference type="ChEBI" id="CHEBI:74478"/>
        <dbReference type="EC" id="2.1.1.211"/>
    </reaction>
</comment>
<feature type="domain" description="C3H1-type" evidence="12">
    <location>
        <begin position="560"/>
        <end position="587"/>
    </location>
</feature>
<feature type="zinc finger region" description="C3H1-type" evidence="10">
    <location>
        <begin position="560"/>
        <end position="587"/>
    </location>
</feature>
<reference evidence="13 14" key="1">
    <citation type="submission" date="2024-03" db="EMBL/GenBank/DDBJ databases">
        <title>Adaptation during the transition from Ophiocordyceps entomopathogen to insect associate is accompanied by gene loss and intensified selection.</title>
        <authorList>
            <person name="Ward C.M."/>
            <person name="Onetto C.A."/>
            <person name="Borneman A.R."/>
        </authorList>
    </citation>
    <scope>NUCLEOTIDE SEQUENCE [LARGE SCALE GENOMIC DNA]</scope>
    <source>
        <strain evidence="13">AWRI1</strain>
        <tissue evidence="13">Single Adult Female</tissue>
    </source>
</reference>
<dbReference type="GO" id="GO:0030488">
    <property type="term" value="P:tRNA methylation"/>
    <property type="evidence" value="ECO:0007669"/>
    <property type="project" value="UniProtKB-UniRule"/>
</dbReference>
<evidence type="ECO:0000256" key="9">
    <source>
        <dbReference type="ARBA" id="ARBA00047957"/>
    </source>
</evidence>
<dbReference type="InterPro" id="IPR029063">
    <property type="entry name" value="SAM-dependent_MTases_sf"/>
</dbReference>
<evidence type="ECO:0000256" key="3">
    <source>
        <dbReference type="ARBA" id="ARBA00009056"/>
    </source>
</evidence>
<dbReference type="EC" id="2.1.1.211" evidence="11"/>
<organism evidence="13 14">
    <name type="scientific">Parthenolecanium corni</name>
    <dbReference type="NCBI Taxonomy" id="536013"/>
    <lineage>
        <taxon>Eukaryota</taxon>
        <taxon>Metazoa</taxon>
        <taxon>Ecdysozoa</taxon>
        <taxon>Arthropoda</taxon>
        <taxon>Hexapoda</taxon>
        <taxon>Insecta</taxon>
        <taxon>Pterygota</taxon>
        <taxon>Neoptera</taxon>
        <taxon>Paraneoptera</taxon>
        <taxon>Hemiptera</taxon>
        <taxon>Sternorrhyncha</taxon>
        <taxon>Coccoidea</taxon>
        <taxon>Coccidae</taxon>
        <taxon>Parthenolecanium</taxon>
    </lineage>
</organism>
<evidence type="ECO:0000256" key="1">
    <source>
        <dbReference type="ARBA" id="ARBA00002778"/>
    </source>
</evidence>
<comment type="similarity">
    <text evidence="3 11">Belongs to the TRM44 family.</text>
</comment>
<evidence type="ECO:0000259" key="12">
    <source>
        <dbReference type="PROSITE" id="PS50103"/>
    </source>
</evidence>
<dbReference type="SUPFAM" id="SSF53335">
    <property type="entry name" value="S-adenosyl-L-methionine-dependent methyltransferases"/>
    <property type="match status" value="1"/>
</dbReference>
<keyword evidence="8 11" id="KW-0819">tRNA processing</keyword>
<evidence type="ECO:0000256" key="6">
    <source>
        <dbReference type="ARBA" id="ARBA00022679"/>
    </source>
</evidence>
<comment type="subcellular location">
    <subcellularLocation>
        <location evidence="2 11">Cytoplasm</location>
    </subcellularLocation>
</comment>
<evidence type="ECO:0000256" key="8">
    <source>
        <dbReference type="ARBA" id="ARBA00022694"/>
    </source>
</evidence>
<evidence type="ECO:0000256" key="7">
    <source>
        <dbReference type="ARBA" id="ARBA00022691"/>
    </source>
</evidence>
<dbReference type="AlphaFoldDB" id="A0AAN9TJ19"/>
<comment type="function">
    <text evidence="1">Probable adenosyl-L-methionine (AdoMet)-dependent tRNA (uracil-O(2)-)-methyltransferase.</text>
</comment>
<dbReference type="InterPro" id="IPR011671">
    <property type="entry name" value="tRNA_uracil_MeTrfase"/>
</dbReference>
<keyword evidence="10" id="KW-0862">Zinc</keyword>
<dbReference type="PROSITE" id="PS50103">
    <property type="entry name" value="ZF_C3H1"/>
    <property type="match status" value="1"/>
</dbReference>
<keyword evidence="10" id="KW-0479">Metal-binding</keyword>
<evidence type="ECO:0000256" key="2">
    <source>
        <dbReference type="ARBA" id="ARBA00004496"/>
    </source>
</evidence>
<dbReference type="Proteomes" id="UP001367676">
    <property type="component" value="Unassembled WGS sequence"/>
</dbReference>
<keyword evidence="6 11" id="KW-0808">Transferase</keyword>
<keyword evidence="4 11" id="KW-0963">Cytoplasm</keyword>
<evidence type="ECO:0000313" key="14">
    <source>
        <dbReference type="Proteomes" id="UP001367676"/>
    </source>
</evidence>
<protein>
    <recommendedName>
        <fullName evidence="11">tRNA (uracil-O(2)-)-methyltransferase</fullName>
        <ecNumber evidence="11">2.1.1.211</ecNumber>
    </recommendedName>
</protein>
<name>A0AAN9TJ19_9HEMI</name>
<dbReference type="PANTHER" id="PTHR21210:SF0">
    <property type="entry name" value="TRNA (URACIL-O(2)-)-METHYLTRANSFERASE-RELATED"/>
    <property type="match status" value="1"/>
</dbReference>
<keyword evidence="10" id="KW-0863">Zinc-finger</keyword>
<evidence type="ECO:0000313" key="13">
    <source>
        <dbReference type="EMBL" id="KAK7590905.1"/>
    </source>
</evidence>
<accession>A0AAN9TJ19</accession>
<dbReference type="EMBL" id="JBBCAQ010000022">
    <property type="protein sequence ID" value="KAK7590905.1"/>
    <property type="molecule type" value="Genomic_DNA"/>
</dbReference>
<evidence type="ECO:0000256" key="11">
    <source>
        <dbReference type="RuleBase" id="RU368004"/>
    </source>
</evidence>
<evidence type="ECO:0000256" key="5">
    <source>
        <dbReference type="ARBA" id="ARBA00022603"/>
    </source>
</evidence>